<keyword evidence="3 7" id="KW-1133">Transmembrane helix</keyword>
<feature type="transmembrane region" description="Helical" evidence="7">
    <location>
        <begin position="281"/>
        <end position="305"/>
    </location>
</feature>
<evidence type="ECO:0000256" key="6">
    <source>
        <dbReference type="SAM" id="MobiDB-lite"/>
    </source>
</evidence>
<dbReference type="OrthoDB" id="9946445at2759"/>
<evidence type="ECO:0000313" key="11">
    <source>
        <dbReference type="RefSeq" id="XP_012819709.1"/>
    </source>
</evidence>
<feature type="compositionally biased region" description="Basic and acidic residues" evidence="6">
    <location>
        <begin position="325"/>
        <end position="338"/>
    </location>
</feature>
<dbReference type="Proteomes" id="UP000008143">
    <property type="component" value="Chromosome 6"/>
</dbReference>
<evidence type="ECO:0000313" key="12">
    <source>
        <dbReference type="RefSeq" id="XP_017950019.1"/>
    </source>
</evidence>
<evidence type="ECO:0000256" key="5">
    <source>
        <dbReference type="PROSITE-ProRule" id="PRU00581"/>
    </source>
</evidence>
<dbReference type="OMA" id="CTERTNH"/>
<protein>
    <submittedName>
        <fullName evidence="9">Uncharacterized XB5872520</fullName>
    </submittedName>
    <submittedName>
        <fullName evidence="11 12">Uncharacterized protein LOC100135231 isoform X1</fullName>
    </submittedName>
</protein>
<feature type="compositionally biased region" description="Basic and acidic residues" evidence="6">
    <location>
        <begin position="19"/>
        <end position="28"/>
    </location>
</feature>
<dbReference type="Ensembl" id="ENSXETT00000063670">
    <property type="protein sequence ID" value="ENSXETP00000058407"/>
    <property type="gene ID" value="ENSXETG00000031429"/>
</dbReference>
<reference evidence="11 12" key="3">
    <citation type="submission" date="2025-04" db="UniProtKB">
        <authorList>
            <consortium name="RefSeq"/>
        </authorList>
    </citation>
    <scope>IDENTIFICATION</scope>
    <source>
        <strain evidence="11 12">Nigerian</strain>
        <tissue evidence="11 12">Liver and blood</tissue>
    </source>
</reference>
<dbReference type="RefSeq" id="XP_012819709.1">
    <property type="nucleotide sequence ID" value="XM_012964255.3"/>
</dbReference>
<feature type="transmembrane region" description="Helical" evidence="7">
    <location>
        <begin position="190"/>
        <end position="210"/>
    </location>
</feature>
<name>A0A6I8PTW9_XENTR</name>
<keyword evidence="10" id="KW-1185">Reference proteome</keyword>
<evidence type="ECO:0000256" key="7">
    <source>
        <dbReference type="SAM" id="Phobius"/>
    </source>
</evidence>
<feature type="compositionally biased region" description="Basic and acidic residues" evidence="6">
    <location>
        <begin position="36"/>
        <end position="46"/>
    </location>
</feature>
<dbReference type="PANTHER" id="PTHR22776:SF98">
    <property type="entry name" value="MARVEL DOMAIN-CONTAINING PROTEIN"/>
    <property type="match status" value="1"/>
</dbReference>
<dbReference type="AGR" id="Xenbase:XB-GENE-5872521"/>
<reference evidence="9" key="2">
    <citation type="submission" date="2020-05" db="UniProtKB">
        <authorList>
            <consortium name="Ensembl"/>
        </authorList>
    </citation>
    <scope>IDENTIFICATION</scope>
</reference>
<comment type="subcellular location">
    <subcellularLocation>
        <location evidence="1">Membrane</location>
        <topology evidence="1">Multi-pass membrane protein</topology>
    </subcellularLocation>
</comment>
<dbReference type="Bgee" id="ENSXETG00000031429">
    <property type="expression patterns" value="Expressed in egg cell and 8 other cell types or tissues"/>
</dbReference>
<feature type="region of interest" description="Disordered" evidence="6">
    <location>
        <begin position="1"/>
        <end position="92"/>
    </location>
</feature>
<dbReference type="InterPro" id="IPR050578">
    <property type="entry name" value="MARVEL-CKLF_proteins"/>
</dbReference>
<proteinExistence type="predicted"/>
<gene>
    <name evidence="9 13" type="primary">XB5872520</name>
    <name evidence="11 12" type="synonym">LOC100135231</name>
</gene>
<dbReference type="CTD" id="100135231"/>
<feature type="domain" description="MARVEL" evidence="8">
    <location>
        <begin position="116"/>
        <end position="306"/>
    </location>
</feature>
<evidence type="ECO:0000259" key="8">
    <source>
        <dbReference type="PROSITE" id="PS51225"/>
    </source>
</evidence>
<evidence type="ECO:0000256" key="3">
    <source>
        <dbReference type="ARBA" id="ARBA00022989"/>
    </source>
</evidence>
<evidence type="ECO:0000256" key="2">
    <source>
        <dbReference type="ARBA" id="ARBA00022692"/>
    </source>
</evidence>
<feature type="compositionally biased region" description="Polar residues" evidence="6">
    <location>
        <begin position="47"/>
        <end position="69"/>
    </location>
</feature>
<accession>A0A6I8PTW9</accession>
<keyword evidence="2 5" id="KW-0812">Transmembrane</keyword>
<evidence type="ECO:0000313" key="13">
    <source>
        <dbReference type="Xenbase" id="XB-GENE-5872521"/>
    </source>
</evidence>
<dbReference type="PROSITE" id="PS51225">
    <property type="entry name" value="MARVEL"/>
    <property type="match status" value="1"/>
</dbReference>
<evidence type="ECO:0000313" key="10">
    <source>
        <dbReference type="Proteomes" id="UP000008143"/>
    </source>
</evidence>
<sequence length="347" mass="39157">MSRSERSMKSNQVPPSQRSSRERQEHSNPHRPTQRNQHDSAHDRRSQASNARLTPQQKNSRPPTAQSHSRLPVEYSSHSRHPSHQFEDQPTSGKCLQFCTRREIETHQTRQHFSSLQLSNFGILQIVEIMTGILVLICVIASYAVITGYTSAAGFGSFSIESAYSPFEGNELRQVRDLDMQYSQLRVPGIYGGVPFTIVICGLTVVFLFMGTKPIHRLNICVLYAEFIFDIVACIGYIVAVGLYLYFIKQVNSTDVCKTRERLYAGRGYTWMNCDVQGGDAAVALFGVIAACLYLPSAIMCALYIRSVREFKRNYLTSGYPSNSFKERPHNGSPHPEEELFQPSTLV</sequence>
<evidence type="ECO:0000256" key="1">
    <source>
        <dbReference type="ARBA" id="ARBA00004141"/>
    </source>
</evidence>
<dbReference type="GO" id="GO:0016020">
    <property type="term" value="C:membrane"/>
    <property type="evidence" value="ECO:0007669"/>
    <property type="project" value="UniProtKB-SubCell"/>
</dbReference>
<feature type="transmembrane region" description="Helical" evidence="7">
    <location>
        <begin position="121"/>
        <end position="146"/>
    </location>
</feature>
<dbReference type="AlphaFoldDB" id="A0A6I8PTW9"/>
<feature type="region of interest" description="Disordered" evidence="6">
    <location>
        <begin position="325"/>
        <end position="347"/>
    </location>
</feature>
<evidence type="ECO:0000256" key="4">
    <source>
        <dbReference type="ARBA" id="ARBA00023136"/>
    </source>
</evidence>
<dbReference type="Xenbase" id="XB-GENE-5872521">
    <property type="gene designation" value="XB5872520"/>
</dbReference>
<keyword evidence="4 5" id="KW-0472">Membrane</keyword>
<dbReference type="PANTHER" id="PTHR22776">
    <property type="entry name" value="MARVEL-CONTAINING POTENTIAL LIPID RAFT-ASSOCIATED PROTEIN"/>
    <property type="match status" value="1"/>
</dbReference>
<dbReference type="GeneTree" id="ENSGT00950000183102"/>
<reference evidence="9" key="1">
    <citation type="journal article" date="2010" name="Science">
        <title>The genome of the Western clawed frog Xenopus tropicalis.</title>
        <authorList>
            <person name="Hellsten U."/>
            <person name="Harland R.M."/>
            <person name="Gilchrist M.J."/>
            <person name="Hendrix D."/>
            <person name="Jurka J."/>
            <person name="Kapitonov V."/>
            <person name="Ovcharenko I."/>
            <person name="Putnam N.H."/>
            <person name="Shu S."/>
            <person name="Taher L."/>
            <person name="Blitz I.L."/>
            <person name="Blumberg B."/>
            <person name="Dichmann D.S."/>
            <person name="Dubchak I."/>
            <person name="Amaya E."/>
            <person name="Detter J.C."/>
            <person name="Fletcher R."/>
            <person name="Gerhard D.S."/>
            <person name="Goodstein D."/>
            <person name="Graves T."/>
            <person name="Grigoriev I.V."/>
            <person name="Grimwood J."/>
            <person name="Kawashima T."/>
            <person name="Lindquist E."/>
            <person name="Lucas S.M."/>
            <person name="Mead P.E."/>
            <person name="Mitros T."/>
            <person name="Ogino H."/>
            <person name="Ohta Y."/>
            <person name="Poliakov A.V."/>
            <person name="Pollet N."/>
            <person name="Robert J."/>
            <person name="Salamov A."/>
            <person name="Sater A.K."/>
            <person name="Schmutz J."/>
            <person name="Terry A."/>
            <person name="Vize P.D."/>
            <person name="Warren W.C."/>
            <person name="Wells D."/>
            <person name="Wills A."/>
            <person name="Wilson R.K."/>
            <person name="Zimmerman L.B."/>
            <person name="Zorn A.M."/>
            <person name="Grainger R."/>
            <person name="Grammer T."/>
            <person name="Khokha M.K."/>
            <person name="Richardson P.M."/>
            <person name="Rokhsar D.S."/>
        </authorList>
    </citation>
    <scope>NUCLEOTIDE SEQUENCE [LARGE SCALE GENOMIC DNA]</scope>
    <source>
        <strain evidence="9">Nigerian</strain>
    </source>
</reference>
<feature type="transmembrane region" description="Helical" evidence="7">
    <location>
        <begin position="222"/>
        <end position="247"/>
    </location>
</feature>
<dbReference type="InterPro" id="IPR008253">
    <property type="entry name" value="Marvel"/>
</dbReference>
<dbReference type="RefSeq" id="XP_017950019.1">
    <property type="nucleotide sequence ID" value="XM_018094530.2"/>
</dbReference>
<organism evidence="9">
    <name type="scientific">Xenopus tropicalis</name>
    <name type="common">Western clawed frog</name>
    <name type="synonym">Silurana tropicalis</name>
    <dbReference type="NCBI Taxonomy" id="8364"/>
    <lineage>
        <taxon>Eukaryota</taxon>
        <taxon>Metazoa</taxon>
        <taxon>Chordata</taxon>
        <taxon>Craniata</taxon>
        <taxon>Vertebrata</taxon>
        <taxon>Euteleostomi</taxon>
        <taxon>Amphibia</taxon>
        <taxon>Batrachia</taxon>
        <taxon>Anura</taxon>
        <taxon>Pipoidea</taxon>
        <taxon>Pipidae</taxon>
        <taxon>Xenopodinae</taxon>
        <taxon>Xenopus</taxon>
        <taxon>Silurana</taxon>
    </lineage>
</organism>
<evidence type="ECO:0000313" key="9">
    <source>
        <dbReference type="Ensembl" id="ENSXETP00000058407"/>
    </source>
</evidence>
<dbReference type="GeneID" id="100135231"/>